<comment type="subcellular location">
    <subcellularLocation>
        <location evidence="1">Membrane</location>
        <topology evidence="1">Single-pass membrane protein</topology>
    </subcellularLocation>
</comment>
<organism evidence="7 8">
    <name type="scientific">Drosophila mojavensis</name>
    <name type="common">Fruit fly</name>
    <dbReference type="NCBI Taxonomy" id="7230"/>
    <lineage>
        <taxon>Eukaryota</taxon>
        <taxon>Metazoa</taxon>
        <taxon>Ecdysozoa</taxon>
        <taxon>Arthropoda</taxon>
        <taxon>Hexapoda</taxon>
        <taxon>Insecta</taxon>
        <taxon>Pterygota</taxon>
        <taxon>Neoptera</taxon>
        <taxon>Endopterygota</taxon>
        <taxon>Diptera</taxon>
        <taxon>Brachycera</taxon>
        <taxon>Muscomorpha</taxon>
        <taxon>Ephydroidea</taxon>
        <taxon>Drosophilidae</taxon>
        <taxon>Drosophila</taxon>
    </lineage>
</organism>
<dbReference type="Proteomes" id="UP000009192">
    <property type="component" value="Unassembled WGS sequence"/>
</dbReference>
<dbReference type="InterPro" id="IPR036047">
    <property type="entry name" value="F-box-like_dom_sf"/>
</dbReference>
<dbReference type="InterPro" id="IPR001810">
    <property type="entry name" value="F-box_dom"/>
</dbReference>
<dbReference type="Gene3D" id="1.20.1280.50">
    <property type="match status" value="1"/>
</dbReference>
<evidence type="ECO:0000256" key="1">
    <source>
        <dbReference type="ARBA" id="ARBA00004167"/>
    </source>
</evidence>
<keyword evidence="8" id="KW-1185">Reference proteome</keyword>
<evidence type="ECO:0000256" key="5">
    <source>
        <dbReference type="ARBA" id="ARBA00023136"/>
    </source>
</evidence>
<proteinExistence type="inferred from homology"/>
<reference evidence="7 8" key="1">
    <citation type="journal article" date="2007" name="Nature">
        <title>Evolution of genes and genomes on the Drosophila phylogeny.</title>
        <authorList>
            <consortium name="Drosophila 12 Genomes Consortium"/>
            <person name="Clark A.G."/>
            <person name="Eisen M.B."/>
            <person name="Smith D.R."/>
            <person name="Bergman C.M."/>
            <person name="Oliver B."/>
            <person name="Markow T.A."/>
            <person name="Kaufman T.C."/>
            <person name="Kellis M."/>
            <person name="Gelbart W."/>
            <person name="Iyer V.N."/>
            <person name="Pollard D.A."/>
            <person name="Sackton T.B."/>
            <person name="Larracuente A.M."/>
            <person name="Singh N.D."/>
            <person name="Abad J.P."/>
            <person name="Abt D.N."/>
            <person name="Adryan B."/>
            <person name="Aguade M."/>
            <person name="Akashi H."/>
            <person name="Anderson W.W."/>
            <person name="Aquadro C.F."/>
            <person name="Ardell D.H."/>
            <person name="Arguello R."/>
            <person name="Artieri C.G."/>
            <person name="Barbash D.A."/>
            <person name="Barker D."/>
            <person name="Barsanti P."/>
            <person name="Batterham P."/>
            <person name="Batzoglou S."/>
            <person name="Begun D."/>
            <person name="Bhutkar A."/>
            <person name="Blanco E."/>
            <person name="Bosak S.A."/>
            <person name="Bradley R.K."/>
            <person name="Brand A.D."/>
            <person name="Brent M.R."/>
            <person name="Brooks A.N."/>
            <person name="Brown R.H."/>
            <person name="Butlin R.K."/>
            <person name="Caggese C."/>
            <person name="Calvi B.R."/>
            <person name="Bernardo de Carvalho A."/>
            <person name="Caspi A."/>
            <person name="Castrezana S."/>
            <person name="Celniker S.E."/>
            <person name="Chang J.L."/>
            <person name="Chapple C."/>
            <person name="Chatterji S."/>
            <person name="Chinwalla A."/>
            <person name="Civetta A."/>
            <person name="Clifton S.W."/>
            <person name="Comeron J.M."/>
            <person name="Costello J.C."/>
            <person name="Coyne J.A."/>
            <person name="Daub J."/>
            <person name="David R.G."/>
            <person name="Delcher A.L."/>
            <person name="Delehaunty K."/>
            <person name="Do C.B."/>
            <person name="Ebling H."/>
            <person name="Edwards K."/>
            <person name="Eickbush T."/>
            <person name="Evans J.D."/>
            <person name="Filipski A."/>
            <person name="Findeiss S."/>
            <person name="Freyhult E."/>
            <person name="Fulton L."/>
            <person name="Fulton R."/>
            <person name="Garcia A.C."/>
            <person name="Gardiner A."/>
            <person name="Garfield D.A."/>
            <person name="Garvin B.E."/>
            <person name="Gibson G."/>
            <person name="Gilbert D."/>
            <person name="Gnerre S."/>
            <person name="Godfrey J."/>
            <person name="Good R."/>
            <person name="Gotea V."/>
            <person name="Gravely B."/>
            <person name="Greenberg A.J."/>
            <person name="Griffiths-Jones S."/>
            <person name="Gross S."/>
            <person name="Guigo R."/>
            <person name="Gustafson E.A."/>
            <person name="Haerty W."/>
            <person name="Hahn M.W."/>
            <person name="Halligan D.L."/>
            <person name="Halpern A.L."/>
            <person name="Halter G.M."/>
            <person name="Han M.V."/>
            <person name="Heger A."/>
            <person name="Hillier L."/>
            <person name="Hinrichs A.S."/>
            <person name="Holmes I."/>
            <person name="Hoskins R.A."/>
            <person name="Hubisz M.J."/>
            <person name="Hultmark D."/>
            <person name="Huntley M.A."/>
            <person name="Jaffe D.B."/>
            <person name="Jagadeeshan S."/>
            <person name="Jeck W.R."/>
            <person name="Johnson J."/>
            <person name="Jones C.D."/>
            <person name="Jordan W.C."/>
            <person name="Karpen G.H."/>
            <person name="Kataoka E."/>
            <person name="Keightley P.D."/>
            <person name="Kheradpour P."/>
            <person name="Kirkness E.F."/>
            <person name="Koerich L.B."/>
            <person name="Kristiansen K."/>
            <person name="Kudrna D."/>
            <person name="Kulathinal R.J."/>
            <person name="Kumar S."/>
            <person name="Kwok R."/>
            <person name="Lander E."/>
            <person name="Langley C.H."/>
            <person name="Lapoint R."/>
            <person name="Lazzaro B.P."/>
            <person name="Lee S.J."/>
            <person name="Levesque L."/>
            <person name="Li R."/>
            <person name="Lin C.F."/>
            <person name="Lin M.F."/>
            <person name="Lindblad-Toh K."/>
            <person name="Llopart A."/>
            <person name="Long M."/>
            <person name="Low L."/>
            <person name="Lozovsky E."/>
            <person name="Lu J."/>
            <person name="Luo M."/>
            <person name="Machado C.A."/>
            <person name="Makalowski W."/>
            <person name="Marzo M."/>
            <person name="Matsuda M."/>
            <person name="Matzkin L."/>
            <person name="McAllister B."/>
            <person name="McBride C.S."/>
            <person name="McKernan B."/>
            <person name="McKernan K."/>
            <person name="Mendez-Lago M."/>
            <person name="Minx P."/>
            <person name="Mollenhauer M.U."/>
            <person name="Montooth K."/>
            <person name="Mount S.M."/>
            <person name="Mu X."/>
            <person name="Myers E."/>
            <person name="Negre B."/>
            <person name="Newfeld S."/>
            <person name="Nielsen R."/>
            <person name="Noor M.A."/>
            <person name="O'Grady P."/>
            <person name="Pachter L."/>
            <person name="Papaceit M."/>
            <person name="Parisi M.J."/>
            <person name="Parisi M."/>
            <person name="Parts L."/>
            <person name="Pedersen J.S."/>
            <person name="Pesole G."/>
            <person name="Phillippy A.M."/>
            <person name="Ponting C.P."/>
            <person name="Pop M."/>
            <person name="Porcelli D."/>
            <person name="Powell J.R."/>
            <person name="Prohaska S."/>
            <person name="Pruitt K."/>
            <person name="Puig M."/>
            <person name="Quesneville H."/>
            <person name="Ram K.R."/>
            <person name="Rand D."/>
            <person name="Rasmussen M.D."/>
            <person name="Reed L.K."/>
            <person name="Reenan R."/>
            <person name="Reily A."/>
            <person name="Remington K.A."/>
            <person name="Rieger T.T."/>
            <person name="Ritchie M.G."/>
            <person name="Robin C."/>
            <person name="Rogers Y.H."/>
            <person name="Rohde C."/>
            <person name="Rozas J."/>
            <person name="Rubenfield M.J."/>
            <person name="Ruiz A."/>
            <person name="Russo S."/>
            <person name="Salzberg S.L."/>
            <person name="Sanchez-Gracia A."/>
            <person name="Saranga D.J."/>
            <person name="Sato H."/>
            <person name="Schaeffer S.W."/>
            <person name="Schatz M.C."/>
            <person name="Schlenke T."/>
            <person name="Schwartz R."/>
            <person name="Segarra C."/>
            <person name="Singh R.S."/>
            <person name="Sirot L."/>
            <person name="Sirota M."/>
            <person name="Sisneros N.B."/>
            <person name="Smith C.D."/>
            <person name="Smith T.F."/>
            <person name="Spieth J."/>
            <person name="Stage D.E."/>
            <person name="Stark A."/>
            <person name="Stephan W."/>
            <person name="Strausberg R.L."/>
            <person name="Strempel S."/>
            <person name="Sturgill D."/>
            <person name="Sutton G."/>
            <person name="Sutton G.G."/>
            <person name="Tao W."/>
            <person name="Teichmann S."/>
            <person name="Tobari Y.N."/>
            <person name="Tomimura Y."/>
            <person name="Tsolas J.M."/>
            <person name="Valente V.L."/>
            <person name="Venter E."/>
            <person name="Venter J.C."/>
            <person name="Vicario S."/>
            <person name="Vieira F.G."/>
            <person name="Vilella A.J."/>
            <person name="Villasante A."/>
            <person name="Walenz B."/>
            <person name="Wang J."/>
            <person name="Wasserman M."/>
            <person name="Watts T."/>
            <person name="Wilson D."/>
            <person name="Wilson R.K."/>
            <person name="Wing R.A."/>
            <person name="Wolfner M.F."/>
            <person name="Wong A."/>
            <person name="Wong G.K."/>
            <person name="Wu C.I."/>
            <person name="Wu G."/>
            <person name="Yamamoto D."/>
            <person name="Yang H.P."/>
            <person name="Yang S.P."/>
            <person name="Yorke J.A."/>
            <person name="Yoshida K."/>
            <person name="Zdobnov E."/>
            <person name="Zhang P."/>
            <person name="Zhang Y."/>
            <person name="Zimin A.V."/>
            <person name="Baldwin J."/>
            <person name="Abdouelleil A."/>
            <person name="Abdulkadir J."/>
            <person name="Abebe A."/>
            <person name="Abera B."/>
            <person name="Abreu J."/>
            <person name="Acer S.C."/>
            <person name="Aftuck L."/>
            <person name="Alexander A."/>
            <person name="An P."/>
            <person name="Anderson E."/>
            <person name="Anderson S."/>
            <person name="Arachi H."/>
            <person name="Azer M."/>
            <person name="Bachantsang P."/>
            <person name="Barry A."/>
            <person name="Bayul T."/>
            <person name="Berlin A."/>
            <person name="Bessette D."/>
            <person name="Bloom T."/>
            <person name="Blye J."/>
            <person name="Boguslavskiy L."/>
            <person name="Bonnet C."/>
            <person name="Boukhgalter B."/>
            <person name="Bourzgui I."/>
            <person name="Brown A."/>
            <person name="Cahill P."/>
            <person name="Channer S."/>
            <person name="Cheshatsang Y."/>
            <person name="Chuda L."/>
            <person name="Citroen M."/>
            <person name="Collymore A."/>
            <person name="Cooke P."/>
            <person name="Costello M."/>
            <person name="D'Aco K."/>
            <person name="Daza R."/>
            <person name="De Haan G."/>
            <person name="DeGray S."/>
            <person name="DeMaso C."/>
            <person name="Dhargay N."/>
            <person name="Dooley K."/>
            <person name="Dooley E."/>
            <person name="Doricent M."/>
            <person name="Dorje P."/>
            <person name="Dorjee K."/>
            <person name="Dupes A."/>
            <person name="Elong R."/>
            <person name="Falk J."/>
            <person name="Farina A."/>
            <person name="Faro S."/>
            <person name="Ferguson D."/>
            <person name="Fisher S."/>
            <person name="Foley C.D."/>
            <person name="Franke A."/>
            <person name="Friedrich D."/>
            <person name="Gadbois L."/>
            <person name="Gearin G."/>
            <person name="Gearin C.R."/>
            <person name="Giannoukos G."/>
            <person name="Goode T."/>
            <person name="Graham J."/>
            <person name="Grandbois E."/>
            <person name="Grewal S."/>
            <person name="Gyaltsen K."/>
            <person name="Hafez N."/>
            <person name="Hagos B."/>
            <person name="Hall J."/>
            <person name="Henson C."/>
            <person name="Hollinger A."/>
            <person name="Honan T."/>
            <person name="Huard M.D."/>
            <person name="Hughes L."/>
            <person name="Hurhula B."/>
            <person name="Husby M.E."/>
            <person name="Kamat A."/>
            <person name="Kanga B."/>
            <person name="Kashin S."/>
            <person name="Khazanovich D."/>
            <person name="Kisner P."/>
            <person name="Lance K."/>
            <person name="Lara M."/>
            <person name="Lee W."/>
            <person name="Lennon N."/>
            <person name="Letendre F."/>
            <person name="LeVine R."/>
            <person name="Lipovsky A."/>
            <person name="Liu X."/>
            <person name="Liu J."/>
            <person name="Liu S."/>
            <person name="Lokyitsang T."/>
            <person name="Lokyitsang Y."/>
            <person name="Lubonja R."/>
            <person name="Lui A."/>
            <person name="MacDonald P."/>
            <person name="Magnisalis V."/>
            <person name="Maru K."/>
            <person name="Matthews C."/>
            <person name="McCusker W."/>
            <person name="McDonough S."/>
            <person name="Mehta T."/>
            <person name="Meldrim J."/>
            <person name="Meneus L."/>
            <person name="Mihai O."/>
            <person name="Mihalev A."/>
            <person name="Mihova T."/>
            <person name="Mittelman R."/>
            <person name="Mlenga V."/>
            <person name="Montmayeur A."/>
            <person name="Mulrain L."/>
            <person name="Navidi A."/>
            <person name="Naylor J."/>
            <person name="Negash T."/>
            <person name="Nguyen T."/>
            <person name="Nguyen N."/>
            <person name="Nicol R."/>
            <person name="Norbu C."/>
            <person name="Norbu N."/>
            <person name="Novod N."/>
            <person name="O'Neill B."/>
            <person name="Osman S."/>
            <person name="Markiewicz E."/>
            <person name="Oyono O.L."/>
            <person name="Patti C."/>
            <person name="Phunkhang P."/>
            <person name="Pierre F."/>
            <person name="Priest M."/>
            <person name="Raghuraman S."/>
            <person name="Rege F."/>
            <person name="Reyes R."/>
            <person name="Rise C."/>
            <person name="Rogov P."/>
            <person name="Ross K."/>
            <person name="Ryan E."/>
            <person name="Settipalli S."/>
            <person name="Shea T."/>
            <person name="Sherpa N."/>
            <person name="Shi L."/>
            <person name="Shih D."/>
            <person name="Sparrow T."/>
            <person name="Spaulding J."/>
            <person name="Stalker J."/>
            <person name="Stange-Thomann N."/>
            <person name="Stavropoulos S."/>
            <person name="Stone C."/>
            <person name="Strader C."/>
            <person name="Tesfaye S."/>
            <person name="Thomson T."/>
            <person name="Thoulutsang Y."/>
            <person name="Thoulutsang D."/>
            <person name="Topham K."/>
            <person name="Topping I."/>
            <person name="Tsamla T."/>
            <person name="Vassiliev H."/>
            <person name="Vo A."/>
            <person name="Wangchuk T."/>
            <person name="Wangdi T."/>
            <person name="Weiand M."/>
            <person name="Wilkinson J."/>
            <person name="Wilson A."/>
            <person name="Yadav S."/>
            <person name="Young G."/>
            <person name="Yu Q."/>
            <person name="Zembek L."/>
            <person name="Zhong D."/>
            <person name="Zimmer A."/>
            <person name="Zwirko Z."/>
            <person name="Jaffe D.B."/>
            <person name="Alvarez P."/>
            <person name="Brockman W."/>
            <person name="Butler J."/>
            <person name="Chin C."/>
            <person name="Gnerre S."/>
            <person name="Grabherr M."/>
            <person name="Kleber M."/>
            <person name="Mauceli E."/>
            <person name="MacCallum I."/>
        </authorList>
    </citation>
    <scope>NUCLEOTIDE SEQUENCE [LARGE SCALE GENOMIC DNA]</scope>
    <source>
        <strain evidence="8">Tucson 15081-1352.22</strain>
    </source>
</reference>
<dbReference type="GO" id="GO:0009952">
    <property type="term" value="P:anterior/posterior pattern specification"/>
    <property type="evidence" value="ECO:0007669"/>
    <property type="project" value="EnsemblMetazoa"/>
</dbReference>
<dbReference type="SUPFAM" id="SSF81383">
    <property type="entry name" value="F-box domain"/>
    <property type="match status" value="1"/>
</dbReference>
<comment type="similarity">
    <text evidence="2">Belongs to the TMEM183 family.</text>
</comment>
<evidence type="ECO:0000313" key="7">
    <source>
        <dbReference type="EMBL" id="EDW08647.1"/>
    </source>
</evidence>
<keyword evidence="4" id="KW-1133">Transmembrane helix</keyword>
<dbReference type="FunCoup" id="B4KLL1">
    <property type="interactions" value="125"/>
</dbReference>
<dbReference type="eggNOG" id="ENOG502QS4U">
    <property type="taxonomic scope" value="Eukaryota"/>
</dbReference>
<dbReference type="GO" id="GO:1990756">
    <property type="term" value="F:ubiquitin-like ligase-substrate adaptor activity"/>
    <property type="evidence" value="ECO:0007669"/>
    <property type="project" value="EnsemblMetazoa"/>
</dbReference>
<name>B4KLL1_DROMO</name>
<dbReference type="PhylomeDB" id="B4KLL1"/>
<dbReference type="InParanoid" id="B4KLL1"/>
<dbReference type="PANTHER" id="PTHR20988">
    <property type="entry name" value="TRANSMEMBRANE PROTEIN 183A-RELATED"/>
    <property type="match status" value="1"/>
</dbReference>
<evidence type="ECO:0000256" key="3">
    <source>
        <dbReference type="ARBA" id="ARBA00022692"/>
    </source>
</evidence>
<dbReference type="PANTHER" id="PTHR20988:SF2">
    <property type="entry name" value="TRANSMEMBRANE PROTEIN 183A-RELATED"/>
    <property type="match status" value="1"/>
</dbReference>
<sequence>MTLDDESEQYIHQKLYRSRGKCAIYACQSDVYVELKQKSNAYARTPIPGMAENANSFTLDIGHDAWFQIAMHLDPEDVQTFALLCKQTAKLVSSRVFWRNMYKRYCLGSTAKGWNLELPAQLQLEQIRNCDTKTLRAKVIEALYHCYSPLKARLELGYSLDWLLHRTFMSCSQKQYQCLWVICYALRNQQATAPRGLVEDGGGSAQADNEVVNDWEALAEDAELSASLTDSSYRHEGVVLLIVLCRQFVPLPLQLLYNQQQSLFRLKATREMLCTDMRAKNLELDFIEDNSSSNSLSVTVKYSRIEKYKVLPWWHPDFKRFLK</sequence>
<dbReference type="EMBL" id="CH933808">
    <property type="protein sequence ID" value="EDW08647.1"/>
    <property type="molecule type" value="Genomic_DNA"/>
</dbReference>
<feature type="domain" description="F-box" evidence="6">
    <location>
        <begin position="63"/>
        <end position="99"/>
    </location>
</feature>
<dbReference type="GO" id="GO:0035167">
    <property type="term" value="P:larval lymph gland hemopoiesis"/>
    <property type="evidence" value="ECO:0007669"/>
    <property type="project" value="EnsemblMetazoa"/>
</dbReference>
<dbReference type="OrthoDB" id="5955317at2759"/>
<dbReference type="InterPro" id="IPR026509">
    <property type="entry name" value="TMEM183"/>
</dbReference>
<dbReference type="HOGENOM" id="CLU_886423_0_0_1"/>
<dbReference type="KEGG" id="dmo:Dmoj_GI20070"/>
<dbReference type="GO" id="GO:0031647">
    <property type="term" value="P:regulation of protein stability"/>
    <property type="evidence" value="ECO:0007669"/>
    <property type="project" value="TreeGrafter"/>
</dbReference>
<dbReference type="Pfam" id="PF00646">
    <property type="entry name" value="F-box"/>
    <property type="match status" value="1"/>
</dbReference>
<gene>
    <name evidence="7" type="primary">Dmoj\GI20070</name>
    <name evidence="7" type="ORF">Dmoj_GI20070</name>
</gene>
<dbReference type="GO" id="GO:0019005">
    <property type="term" value="C:SCF ubiquitin ligase complex"/>
    <property type="evidence" value="ECO:0007669"/>
    <property type="project" value="EnsemblMetazoa"/>
</dbReference>
<dbReference type="AlphaFoldDB" id="B4KLL1"/>
<evidence type="ECO:0000313" key="8">
    <source>
        <dbReference type="Proteomes" id="UP000009192"/>
    </source>
</evidence>
<dbReference type="OMA" id="WIMCYKF"/>
<evidence type="ECO:0000259" key="6">
    <source>
        <dbReference type="Pfam" id="PF00646"/>
    </source>
</evidence>
<accession>B4KLL1</accession>
<dbReference type="GO" id="GO:0016020">
    <property type="term" value="C:membrane"/>
    <property type="evidence" value="ECO:0007669"/>
    <property type="project" value="UniProtKB-SubCell"/>
</dbReference>
<keyword evidence="5" id="KW-0472">Membrane</keyword>
<keyword evidence="3" id="KW-0812">Transmembrane</keyword>
<evidence type="ECO:0000256" key="2">
    <source>
        <dbReference type="ARBA" id="ARBA00006744"/>
    </source>
</evidence>
<dbReference type="GO" id="GO:0031146">
    <property type="term" value="P:SCF-dependent proteasomal ubiquitin-dependent protein catabolic process"/>
    <property type="evidence" value="ECO:0007669"/>
    <property type="project" value="EnsemblMetazoa"/>
</dbReference>
<evidence type="ECO:0000256" key="4">
    <source>
        <dbReference type="ARBA" id="ARBA00022989"/>
    </source>
</evidence>
<protein>
    <recommendedName>
        <fullName evidence="6">F-box domain-containing protein</fullName>
    </recommendedName>
</protein>